<gene>
    <name evidence="8" type="ORF">COO92_07080</name>
</gene>
<dbReference type="GO" id="GO:0004222">
    <property type="term" value="F:metalloendopeptidase activity"/>
    <property type="evidence" value="ECO:0007669"/>
    <property type="project" value="InterPro"/>
</dbReference>
<keyword evidence="5" id="KW-0862">Zinc</keyword>
<dbReference type="GO" id="GO:0016020">
    <property type="term" value="C:membrane"/>
    <property type="evidence" value="ECO:0007669"/>
    <property type="project" value="TreeGrafter"/>
</dbReference>
<keyword evidence="4" id="KW-0378">Hydrolase</keyword>
<dbReference type="PROSITE" id="PS51257">
    <property type="entry name" value="PROKAR_LIPOPROTEIN"/>
    <property type="match status" value="1"/>
</dbReference>
<comment type="caution">
    <text evidence="8">The sequence shown here is derived from an EMBL/GenBank/DDBJ whole genome shotgun (WGS) entry which is preliminary data.</text>
</comment>
<keyword evidence="2" id="KW-0645">Protease</keyword>
<keyword evidence="3" id="KW-0479">Metal-binding</keyword>
<accession>A0A2N3L733</accession>
<keyword evidence="6" id="KW-0482">Metalloprotease</keyword>
<reference evidence="8 9" key="1">
    <citation type="submission" date="2017-09" db="EMBL/GenBank/DDBJ databases">
        <title>Biodiversity and function of Thalassospira species in the particle-attached aromatic-hydrocarbon-degrading consortia from the surface seawater of the China South Sea.</title>
        <authorList>
            <person name="Dong C."/>
            <person name="Lai Q."/>
            <person name="Shao Z."/>
        </authorList>
    </citation>
    <scope>NUCLEOTIDE SEQUENCE [LARGE SCALE GENOMIC DNA]</scope>
    <source>
        <strain evidence="8 9">139Z-12</strain>
    </source>
</reference>
<comment type="cofactor">
    <cofactor evidence="1">
        <name>Zn(2+)</name>
        <dbReference type="ChEBI" id="CHEBI:29105"/>
    </cofactor>
</comment>
<evidence type="ECO:0000256" key="2">
    <source>
        <dbReference type="ARBA" id="ARBA00022670"/>
    </source>
</evidence>
<evidence type="ECO:0000313" key="9">
    <source>
        <dbReference type="Proteomes" id="UP000233332"/>
    </source>
</evidence>
<name>A0A2N3L733_9PROT</name>
<keyword evidence="9" id="KW-1185">Reference proteome</keyword>
<dbReference type="GO" id="GO:0051603">
    <property type="term" value="P:proteolysis involved in protein catabolic process"/>
    <property type="evidence" value="ECO:0007669"/>
    <property type="project" value="TreeGrafter"/>
</dbReference>
<evidence type="ECO:0000256" key="3">
    <source>
        <dbReference type="ARBA" id="ARBA00022723"/>
    </source>
</evidence>
<feature type="domain" description="Peptidase M48" evidence="7">
    <location>
        <begin position="74"/>
        <end position="267"/>
    </location>
</feature>
<dbReference type="GO" id="GO:0046872">
    <property type="term" value="F:metal ion binding"/>
    <property type="evidence" value="ECO:0007669"/>
    <property type="project" value="UniProtKB-KW"/>
</dbReference>
<dbReference type="RefSeq" id="WP_101301007.1">
    <property type="nucleotide sequence ID" value="NZ_NXGX01000003.1"/>
</dbReference>
<dbReference type="InterPro" id="IPR001915">
    <property type="entry name" value="Peptidase_M48"/>
</dbReference>
<dbReference type="Proteomes" id="UP000233332">
    <property type="component" value="Unassembled WGS sequence"/>
</dbReference>
<evidence type="ECO:0000259" key="7">
    <source>
        <dbReference type="Pfam" id="PF01435"/>
    </source>
</evidence>
<dbReference type="EMBL" id="NXGX01000003">
    <property type="protein sequence ID" value="PKR58631.1"/>
    <property type="molecule type" value="Genomic_DNA"/>
</dbReference>
<evidence type="ECO:0000256" key="4">
    <source>
        <dbReference type="ARBA" id="ARBA00022801"/>
    </source>
</evidence>
<evidence type="ECO:0000256" key="6">
    <source>
        <dbReference type="ARBA" id="ARBA00023049"/>
    </source>
</evidence>
<dbReference type="Gene3D" id="3.30.2010.10">
    <property type="entry name" value="Metalloproteases ('zincins'), catalytic domain"/>
    <property type="match status" value="1"/>
</dbReference>
<dbReference type="PANTHER" id="PTHR22726:SF1">
    <property type="entry name" value="METALLOENDOPEPTIDASE OMA1, MITOCHONDRIAL"/>
    <property type="match status" value="1"/>
</dbReference>
<dbReference type="Pfam" id="PF01435">
    <property type="entry name" value="Peptidase_M48"/>
    <property type="match status" value="1"/>
</dbReference>
<evidence type="ECO:0000313" key="8">
    <source>
        <dbReference type="EMBL" id="PKR58631.1"/>
    </source>
</evidence>
<dbReference type="PANTHER" id="PTHR22726">
    <property type="entry name" value="METALLOENDOPEPTIDASE OMA1"/>
    <property type="match status" value="1"/>
</dbReference>
<protein>
    <recommendedName>
        <fullName evidence="7">Peptidase M48 domain-containing protein</fullName>
    </recommendedName>
</protein>
<evidence type="ECO:0000256" key="1">
    <source>
        <dbReference type="ARBA" id="ARBA00001947"/>
    </source>
</evidence>
<dbReference type="AlphaFoldDB" id="A0A2N3L733"/>
<organism evidence="8 9">
    <name type="scientific">Thalassospira lohafexi</name>
    <dbReference type="NCBI Taxonomy" id="744227"/>
    <lineage>
        <taxon>Bacteria</taxon>
        <taxon>Pseudomonadati</taxon>
        <taxon>Pseudomonadota</taxon>
        <taxon>Alphaproteobacteria</taxon>
        <taxon>Rhodospirillales</taxon>
        <taxon>Thalassospiraceae</taxon>
        <taxon>Thalassospira</taxon>
    </lineage>
</organism>
<evidence type="ECO:0000256" key="5">
    <source>
        <dbReference type="ARBA" id="ARBA00022833"/>
    </source>
</evidence>
<proteinExistence type="predicted"/>
<sequence length="490" mass="55237">MKKFGLIVLVGALTLAGCVKDIPFVTTSVPENGKFIDQVEFAKTHIYTADEIHAAKSEVMRQSIGTAPITDLQDYAQEVLDRIVAVAPVGSPKAEIMLIGNSGPGARAAREGVLFLYHSAFDYLRSEDELAFLIAHEYSHVLLQHTPENLFSVLRPYLLTAADVALGNSGSQSDLLRKAGQMYGSDLILRDLLLPNWDRSQEREADYLGLDLMVRAGYQPKGASGYFEVAQEAEENFDARYQVTRNQLELFLQAQFQPKGQDNVLLNQFLSEFGEAVSTVQQQLSAKHDDASERAEEIFAYGMREYMPERTSRMIHKEPFDSFIEQNKTALDNYRIASEIIQTLQQDDREIDFRALEAEARKAVGGDTENHPYTRWAFAKVRERQGNLKKALQNIDLIDGEDDVLALPVEMKRAEIMKSLGDVKSAYQRVEQVATYYEWPLEAYRFLYPIVKASGNKTRENELLIGCVARYPQQRALCAGQESTMQMSSM</sequence>
<dbReference type="InterPro" id="IPR051156">
    <property type="entry name" value="Mito/Outer_Membr_Metalloprot"/>
</dbReference>